<dbReference type="PANTHER" id="PTHR30040:SF2">
    <property type="entry name" value="FAD:PROTEIN FMN TRANSFERASE"/>
    <property type="match status" value="1"/>
</dbReference>
<comment type="catalytic activity">
    <reaction evidence="9 10">
        <text>L-threonyl-[protein] + FAD = FMN-L-threonyl-[protein] + AMP + H(+)</text>
        <dbReference type="Rhea" id="RHEA:36847"/>
        <dbReference type="Rhea" id="RHEA-COMP:11060"/>
        <dbReference type="Rhea" id="RHEA-COMP:11061"/>
        <dbReference type="ChEBI" id="CHEBI:15378"/>
        <dbReference type="ChEBI" id="CHEBI:30013"/>
        <dbReference type="ChEBI" id="CHEBI:57692"/>
        <dbReference type="ChEBI" id="CHEBI:74257"/>
        <dbReference type="ChEBI" id="CHEBI:456215"/>
        <dbReference type="EC" id="2.7.1.180"/>
    </reaction>
</comment>
<feature type="binding site" evidence="11">
    <location>
        <position position="283"/>
    </location>
    <ligand>
        <name>Mg(2+)</name>
        <dbReference type="ChEBI" id="CHEBI:18420"/>
    </ligand>
</feature>
<dbReference type="InterPro" id="IPR024932">
    <property type="entry name" value="ApbE"/>
</dbReference>
<dbReference type="GO" id="GO:0046872">
    <property type="term" value="F:metal ion binding"/>
    <property type="evidence" value="ECO:0007669"/>
    <property type="project" value="UniProtKB-UniRule"/>
</dbReference>
<evidence type="ECO:0000256" key="4">
    <source>
        <dbReference type="ARBA" id="ARBA00022679"/>
    </source>
</evidence>
<proteinExistence type="inferred from homology"/>
<name>A0A1K2I3R9_9HYPH</name>
<dbReference type="GO" id="GO:0016740">
    <property type="term" value="F:transferase activity"/>
    <property type="evidence" value="ECO:0007669"/>
    <property type="project" value="UniProtKB-UniRule"/>
</dbReference>
<dbReference type="Proteomes" id="UP000183447">
    <property type="component" value="Unassembled WGS sequence"/>
</dbReference>
<keyword evidence="13" id="KW-0449">Lipoprotein</keyword>
<keyword evidence="4 10" id="KW-0808">Transferase</keyword>
<dbReference type="STRING" id="665118.SAMN02983003_4074"/>
<keyword evidence="5 10" id="KW-0479">Metal-binding</keyword>
<evidence type="ECO:0000256" key="12">
    <source>
        <dbReference type="SAM" id="Phobius"/>
    </source>
</evidence>
<keyword evidence="3 10" id="KW-0285">Flavoprotein</keyword>
<comment type="cofactor">
    <cofactor evidence="11">
        <name>Mg(2+)</name>
        <dbReference type="ChEBI" id="CHEBI:18420"/>
    </cofactor>
    <cofactor evidence="11">
        <name>Mn(2+)</name>
        <dbReference type="ChEBI" id="CHEBI:29035"/>
    </cofactor>
    <text evidence="11">Magnesium. Can also use manganese.</text>
</comment>
<organism evidence="13 14">
    <name type="scientific">Devosia enhydra</name>
    <dbReference type="NCBI Taxonomy" id="665118"/>
    <lineage>
        <taxon>Bacteria</taxon>
        <taxon>Pseudomonadati</taxon>
        <taxon>Pseudomonadota</taxon>
        <taxon>Alphaproteobacteria</taxon>
        <taxon>Hyphomicrobiales</taxon>
        <taxon>Devosiaceae</taxon>
        <taxon>Devosia</taxon>
    </lineage>
</organism>
<protein>
    <recommendedName>
        <fullName evidence="2 10">FAD:protein FMN transferase</fullName>
        <ecNumber evidence="1 10">2.7.1.180</ecNumber>
    </recommendedName>
    <alternativeName>
        <fullName evidence="8 10">Flavin transferase</fullName>
    </alternativeName>
</protein>
<dbReference type="SUPFAM" id="SSF143631">
    <property type="entry name" value="ApbE-like"/>
    <property type="match status" value="1"/>
</dbReference>
<feature type="transmembrane region" description="Helical" evidence="12">
    <location>
        <begin position="12"/>
        <end position="30"/>
    </location>
</feature>
<dbReference type="PANTHER" id="PTHR30040">
    <property type="entry name" value="THIAMINE BIOSYNTHESIS LIPOPROTEIN APBE"/>
    <property type="match status" value="1"/>
</dbReference>
<dbReference type="Pfam" id="PF02424">
    <property type="entry name" value="ApbE"/>
    <property type="match status" value="1"/>
</dbReference>
<evidence type="ECO:0000313" key="13">
    <source>
        <dbReference type="EMBL" id="SFZ86879.1"/>
    </source>
</evidence>
<dbReference type="EC" id="2.7.1.180" evidence="1 10"/>
<keyword evidence="12" id="KW-1133">Transmembrane helix</keyword>
<evidence type="ECO:0000256" key="9">
    <source>
        <dbReference type="ARBA" id="ARBA00048540"/>
    </source>
</evidence>
<evidence type="ECO:0000256" key="10">
    <source>
        <dbReference type="PIRNR" id="PIRNR006268"/>
    </source>
</evidence>
<evidence type="ECO:0000313" key="14">
    <source>
        <dbReference type="Proteomes" id="UP000183447"/>
    </source>
</evidence>
<keyword evidence="14" id="KW-1185">Reference proteome</keyword>
<dbReference type="AlphaFoldDB" id="A0A1K2I3R9"/>
<evidence type="ECO:0000256" key="6">
    <source>
        <dbReference type="ARBA" id="ARBA00022827"/>
    </source>
</evidence>
<feature type="binding site" evidence="11">
    <location>
        <position position="287"/>
    </location>
    <ligand>
        <name>Mg(2+)</name>
        <dbReference type="ChEBI" id="CHEBI:18420"/>
    </ligand>
</feature>
<keyword evidence="12" id="KW-0472">Membrane</keyword>
<comment type="similarity">
    <text evidence="10">Belongs to the ApbE family.</text>
</comment>
<accession>A0A1K2I3R9</accession>
<dbReference type="InterPro" id="IPR003374">
    <property type="entry name" value="ApbE-like_sf"/>
</dbReference>
<gene>
    <name evidence="13" type="ORF">SAMN02983003_4074</name>
</gene>
<evidence type="ECO:0000256" key="3">
    <source>
        <dbReference type="ARBA" id="ARBA00022630"/>
    </source>
</evidence>
<evidence type="ECO:0000256" key="5">
    <source>
        <dbReference type="ARBA" id="ARBA00022723"/>
    </source>
</evidence>
<dbReference type="EMBL" id="FPKU01000004">
    <property type="protein sequence ID" value="SFZ86879.1"/>
    <property type="molecule type" value="Genomic_DNA"/>
</dbReference>
<dbReference type="PIRSF" id="PIRSF006268">
    <property type="entry name" value="ApbE"/>
    <property type="match status" value="1"/>
</dbReference>
<evidence type="ECO:0000256" key="8">
    <source>
        <dbReference type="ARBA" id="ARBA00031306"/>
    </source>
</evidence>
<dbReference type="Gene3D" id="3.10.520.10">
    <property type="entry name" value="ApbE-like domains"/>
    <property type="match status" value="1"/>
</dbReference>
<evidence type="ECO:0000256" key="7">
    <source>
        <dbReference type="ARBA" id="ARBA00022842"/>
    </source>
</evidence>
<dbReference type="RefSeq" id="WP_072346913.1">
    <property type="nucleotide sequence ID" value="NZ_FPKU01000004.1"/>
</dbReference>
<keyword evidence="7 10" id="KW-0460">Magnesium</keyword>
<feature type="binding site" evidence="11">
    <location>
        <position position="174"/>
    </location>
    <ligand>
        <name>Mg(2+)</name>
        <dbReference type="ChEBI" id="CHEBI:18420"/>
    </ligand>
</feature>
<sequence>MAGRLNRRHALRILGAGAVLGLGAVGLGTMRGQPEPKVWRGEVLGAVSAMTLWHPNPRVAERTIGRMLVEIDRLDRIFSLYRKDSELVQLNSEGRLAEASADLVLVFEESLRIAHLSNGAFDPSIQPLWQFKARGGGSKEELGQVLGLVDHAAIDLGARSIGFARPGMAATLNGIAQGHITDRITDLLVNDGFEQAMVELGETRALGSAPGGRPFAVGLVDPADPRAIARQVELASAGLAVSGGYGLRLDAEGGNHVIDPATGTSPGDLTQVAVISPRSIWADALSTAISVAGEAAAPRLLAAYPESRAILWRADGTVVEA</sequence>
<evidence type="ECO:0000256" key="1">
    <source>
        <dbReference type="ARBA" id="ARBA00011955"/>
    </source>
</evidence>
<evidence type="ECO:0000256" key="2">
    <source>
        <dbReference type="ARBA" id="ARBA00016337"/>
    </source>
</evidence>
<reference evidence="13 14" key="1">
    <citation type="submission" date="2016-11" db="EMBL/GenBank/DDBJ databases">
        <authorList>
            <person name="Jaros S."/>
            <person name="Januszkiewicz K."/>
            <person name="Wedrychowicz H."/>
        </authorList>
    </citation>
    <scope>NUCLEOTIDE SEQUENCE [LARGE SCALE GENOMIC DNA]</scope>
    <source>
        <strain evidence="13 14">ATCC 23634</strain>
    </source>
</reference>
<evidence type="ECO:0000256" key="11">
    <source>
        <dbReference type="PIRSR" id="PIRSR006268-2"/>
    </source>
</evidence>
<keyword evidence="6 10" id="KW-0274">FAD</keyword>
<keyword evidence="12" id="KW-0812">Transmembrane</keyword>